<feature type="signal peptide" evidence="3">
    <location>
        <begin position="1"/>
        <end position="30"/>
    </location>
</feature>
<dbReference type="PROSITE" id="PS51272">
    <property type="entry name" value="SLH"/>
    <property type="match status" value="2"/>
</dbReference>
<dbReference type="RefSeq" id="WP_103082147.1">
    <property type="nucleotide sequence ID" value="NZ_CP021850.1"/>
</dbReference>
<dbReference type="SUPFAM" id="SSF49265">
    <property type="entry name" value="Fibronectin type III"/>
    <property type="match status" value="1"/>
</dbReference>
<evidence type="ECO:0000256" key="2">
    <source>
        <dbReference type="SAM" id="MobiDB-lite"/>
    </source>
</evidence>
<gene>
    <name evidence="5" type="ORF">CDQ84_12925</name>
</gene>
<organism evidence="5 6">
    <name type="scientific">Clostridium thermosuccinogenes</name>
    <dbReference type="NCBI Taxonomy" id="84032"/>
    <lineage>
        <taxon>Bacteria</taxon>
        <taxon>Bacillati</taxon>
        <taxon>Bacillota</taxon>
        <taxon>Clostridia</taxon>
        <taxon>Eubacteriales</taxon>
        <taxon>Clostridiaceae</taxon>
        <taxon>Clostridium</taxon>
    </lineage>
</organism>
<reference evidence="5 6" key="1">
    <citation type="submission" date="2017-06" db="EMBL/GenBank/DDBJ databases">
        <title>Investigating the central metabolism of Clostridium thermosuccinogenes.</title>
        <authorList>
            <person name="Koendjbiharie J.G."/>
            <person name="van Kranenburg R."/>
        </authorList>
    </citation>
    <scope>NUCLEOTIDE SEQUENCE [LARGE SCALE GENOMIC DNA]</scope>
    <source>
        <strain evidence="5 6">DSM 5806</strain>
    </source>
</reference>
<keyword evidence="6" id="KW-1185">Reference proteome</keyword>
<dbReference type="Pfam" id="PF00395">
    <property type="entry name" value="SLH"/>
    <property type="match status" value="1"/>
</dbReference>
<comment type="caution">
    <text evidence="5">The sequence shown here is derived from an EMBL/GenBank/DDBJ whole genome shotgun (WGS) entry which is preliminary data.</text>
</comment>
<evidence type="ECO:0000259" key="4">
    <source>
        <dbReference type="PROSITE" id="PS51272"/>
    </source>
</evidence>
<name>A0A2K2FFP3_9CLOT</name>
<dbReference type="InterPro" id="IPR001119">
    <property type="entry name" value="SLH_dom"/>
</dbReference>
<evidence type="ECO:0000313" key="5">
    <source>
        <dbReference type="EMBL" id="PNT97605.1"/>
    </source>
</evidence>
<dbReference type="OrthoDB" id="1713720at2"/>
<sequence>MKVFKKLLAIILTLSIFLSMMPGVGSVVHAAGPGIVNVYVDNYDRETGILTIRWDGISGAQNVRVEYKAPDGTDRTESADNITTNTLTFSTKLANDFIYAMDIKIYKSADPLTLAAQGFLCFLPGITFRAVAVDGNRDYEDIDKIGREIGIKPALKLTWSVPSVYNGSNFVPADTDDALSVIVSKIKTMYGKNISENALKSYIISVDRNDLGNNLTALSDIEIKQESINSYKANTAKNKNLTAKVEYNTTSHELTLYLVGGKDGSVVLPATDAEKDSEWDTKWKNLLPAEMADANIKDSVLFDPDILPGTVYSMGVMPIFKDGQNLDVISVGDPEDDQQSPLTDVPYIYTAMRFKLTKDEWGNLNVIIYKVNGGSTNLPNLIYEIQSGKSSPGLGGDLPLIESIDDIYYPTGITVFSSIRDIEPSNTDNYKVVAKSQAGERIASWNMPFRLADYISGPHMPNDVKIEPDRNEVSIEVVNPQTGDTFIEKTTDITISWKKPANWANEIEPNTDPDKDVYYHVLLSTNQTDLGEKKSLEANGVNYGDFDVKYRRVLYFSSKAAVQDPQDSSRLMYTIKGDELFKYVKFTGTYDAEGKPVFQYGDIDNAEGYPEFLLPNKVYYLQMFTTTGEHADNPGENHKSGYSAIKSFATSVGAQQIVPVPYNFNYTLNDIDRNTKRNYIEFVIAENDVDKESFIANRGASSNPTVNVYYELYMAKPQGSTHASETLDFELIDTLPGTGEKSAPVIHVSVGRTGTPVLKANTTYYFKVVTKLVLDEGKSTEKVIRSESSMIRPVTTIKSIVIDTPDTSNQKPLAPLDFTDKDDNGESTVNGPSVTLSWTRQKDDEIGKDDIKYTIVVTSTRLSGMDELPVGDYIHDTFMATIGNKLKLLDPGAAPMEDSDIKFEFDEGKNKYRLVIKNWLDPNRLYFFSIRAVKGGKTSDWVCIPVTTPLIPEPTNMEAIKDYQLGFYWRDTTPYVMPEDYVIKIKKTSDSNYEEVPRSRSLITKDGSTFYARVYNLAPNTSYDIKVYRGNTQMTIYPEASSMTTRDSYHQVAVSWKGLPYGYKYELAIRAADESEYTILTDDDLVFYTNSDGKSYPYYIEEHQDTAGNEYAYCYAVIKSVRVTTSLGIVQHQPLKSNMKYYIRVRAVKVSAEGTVYYSKYAGPVEIRTEFSQDDYDDTEQDEEKKDKFLDKISKLEEKLYWRMYMSNSSITKLLVKSERMVDAVINDGNPAFVLDISDIDENMDIDVIYMPLEVIEAAGKEIKNFSIKTDSGEFIFRPGTLDTERDELFKTVRTSSGVKDLFLKITFSRGKLPDSSLPQGKRVSDVSELKLQVLGTSLTDENLKNMIHDRLYNEKTGLVKEKLDILMNSNGSSNMTPKQLDQYLDLLVEDVERELSEYIGGIVEGGRYTSGMVVRTESLTEFNVPMLVKLYHGKEQGLINPYAYYSDAKSWRKLSADVDQSYGSVSFNAGKTGQYVLLTQNNSMKDVPDDYWAKDSIIRFTSKYDLTGVFAGIEKSFSPELSVSVKEMVLLYDRITGNTGESSGTNIKKRAQILGLDKLLNLSNAVRDISREETASVLAKLYCMKTGVDLSSIKPGRTVFIADDAEISNSKYNSVIVCIDLGILELDENVRFKPKGSMTRAEMITALVRLLELTEDMAGK</sequence>
<proteinExistence type="predicted"/>
<evidence type="ECO:0000256" key="3">
    <source>
        <dbReference type="SAM" id="SignalP"/>
    </source>
</evidence>
<keyword evidence="3" id="KW-0732">Signal</keyword>
<dbReference type="Proteomes" id="UP000236151">
    <property type="component" value="Unassembled WGS sequence"/>
</dbReference>
<feature type="region of interest" description="Disordered" evidence="2">
    <location>
        <begin position="811"/>
        <end position="831"/>
    </location>
</feature>
<keyword evidence="1" id="KW-0677">Repeat</keyword>
<dbReference type="KEGG" id="cthd:CDO33_00180"/>
<dbReference type="InterPro" id="IPR036116">
    <property type="entry name" value="FN3_sf"/>
</dbReference>
<evidence type="ECO:0000256" key="1">
    <source>
        <dbReference type="ARBA" id="ARBA00022737"/>
    </source>
</evidence>
<protein>
    <recommendedName>
        <fullName evidence="4">SLH domain-containing protein</fullName>
    </recommendedName>
</protein>
<dbReference type="EMBL" id="NIOJ01000035">
    <property type="protein sequence ID" value="PNT97605.1"/>
    <property type="molecule type" value="Genomic_DNA"/>
</dbReference>
<feature type="domain" description="SLH" evidence="4">
    <location>
        <begin position="1599"/>
        <end position="1661"/>
    </location>
</feature>
<evidence type="ECO:0000313" key="6">
    <source>
        <dbReference type="Proteomes" id="UP000236151"/>
    </source>
</evidence>
<accession>A0A2K2FFP3</accession>
<feature type="domain" description="SLH" evidence="4">
    <location>
        <begin position="1481"/>
        <end position="1547"/>
    </location>
</feature>
<feature type="chain" id="PRO_5014459159" description="SLH domain-containing protein" evidence="3">
    <location>
        <begin position="31"/>
        <end position="1661"/>
    </location>
</feature>